<dbReference type="AlphaFoldDB" id="A0A2S8B5Q4"/>
<proteinExistence type="predicted"/>
<name>A0A2S8B5Q4_9SPHN</name>
<sequence>MIGAMLAIAGCSASDGTTAQDKPTGTAERAPSADCSRFDYARCIALSPTERMRGVWLSGFERSSFLAGAEAVPNGPDRYGNAVWVDFAPDVAVDPTLRAEMDRMGGTVAVAIEFDGRRSRDAGRYGHMGVADHVVVIDRIRSAHILGRIASD</sequence>
<gene>
    <name evidence="1" type="ORF">CVO77_03885</name>
</gene>
<protein>
    <submittedName>
        <fullName evidence="1">Uncharacterized protein</fullName>
    </submittedName>
</protein>
<comment type="caution">
    <text evidence="1">The sequence shown here is derived from an EMBL/GenBank/DDBJ whole genome shotgun (WGS) entry which is preliminary data.</text>
</comment>
<accession>A0A2S8B5Q4</accession>
<evidence type="ECO:0000313" key="2">
    <source>
        <dbReference type="Proteomes" id="UP000238954"/>
    </source>
</evidence>
<reference evidence="2" key="1">
    <citation type="submission" date="2017-11" db="EMBL/GenBank/DDBJ databases">
        <title>The complete genome sequence of Sphingopyxis pomeranensis sp. nov. strain WS5A3p.</title>
        <authorList>
            <person name="Kaminski M.A."/>
        </authorList>
    </citation>
    <scope>NUCLEOTIDE SEQUENCE [LARGE SCALE GENOMIC DNA]</scope>
    <source>
        <strain evidence="2">WS5A3p</strain>
    </source>
</reference>
<organism evidence="1 2">
    <name type="scientific">Sphingopyxis lindanitolerans</name>
    <dbReference type="NCBI Taxonomy" id="2054227"/>
    <lineage>
        <taxon>Bacteria</taxon>
        <taxon>Pseudomonadati</taxon>
        <taxon>Pseudomonadota</taxon>
        <taxon>Alphaproteobacteria</taxon>
        <taxon>Sphingomonadales</taxon>
        <taxon>Sphingomonadaceae</taxon>
        <taxon>Sphingopyxis</taxon>
    </lineage>
</organism>
<evidence type="ECO:0000313" key="1">
    <source>
        <dbReference type="EMBL" id="PQM27715.1"/>
    </source>
</evidence>
<dbReference type="EMBL" id="PHFW01000002">
    <property type="protein sequence ID" value="PQM27715.1"/>
    <property type="molecule type" value="Genomic_DNA"/>
</dbReference>
<keyword evidence="2" id="KW-1185">Reference proteome</keyword>
<dbReference type="Proteomes" id="UP000238954">
    <property type="component" value="Chromosome"/>
</dbReference>